<feature type="compositionally biased region" description="Basic residues" evidence="1">
    <location>
        <begin position="103"/>
        <end position="112"/>
    </location>
</feature>
<sequence length="119" mass="13499">MKLNRIRSRRSPALRHPAPPRSSKRSDHRHAFQYKSHTSRSFLLTRIQSDDHVGPPPSASGVVDFKRRNPRAAAAASNGRARYGQTGQARRRHSPRAAYLISLRRRRPRSGRTMRIGAA</sequence>
<reference evidence="2 3" key="1">
    <citation type="journal article" date="2019" name="Commun. Biol.">
        <title>The bagworm genome reveals a unique fibroin gene that provides high tensile strength.</title>
        <authorList>
            <person name="Kono N."/>
            <person name="Nakamura H."/>
            <person name="Ohtoshi R."/>
            <person name="Tomita M."/>
            <person name="Numata K."/>
            <person name="Arakawa K."/>
        </authorList>
    </citation>
    <scope>NUCLEOTIDE SEQUENCE [LARGE SCALE GENOMIC DNA]</scope>
</reference>
<dbReference type="Proteomes" id="UP000299102">
    <property type="component" value="Unassembled WGS sequence"/>
</dbReference>
<feature type="compositionally biased region" description="Low complexity" evidence="1">
    <location>
        <begin position="71"/>
        <end position="82"/>
    </location>
</feature>
<gene>
    <name evidence="2" type="ORF">EVAR_75601_1</name>
</gene>
<proteinExistence type="predicted"/>
<feature type="compositionally biased region" description="Basic residues" evidence="1">
    <location>
        <begin position="22"/>
        <end position="32"/>
    </location>
</feature>
<evidence type="ECO:0000256" key="1">
    <source>
        <dbReference type="SAM" id="MobiDB-lite"/>
    </source>
</evidence>
<accession>A0A4C1U011</accession>
<feature type="region of interest" description="Disordered" evidence="1">
    <location>
        <begin position="1"/>
        <end position="119"/>
    </location>
</feature>
<organism evidence="2 3">
    <name type="scientific">Eumeta variegata</name>
    <name type="common">Bagworm moth</name>
    <name type="synonym">Eumeta japonica</name>
    <dbReference type="NCBI Taxonomy" id="151549"/>
    <lineage>
        <taxon>Eukaryota</taxon>
        <taxon>Metazoa</taxon>
        <taxon>Ecdysozoa</taxon>
        <taxon>Arthropoda</taxon>
        <taxon>Hexapoda</taxon>
        <taxon>Insecta</taxon>
        <taxon>Pterygota</taxon>
        <taxon>Neoptera</taxon>
        <taxon>Endopterygota</taxon>
        <taxon>Lepidoptera</taxon>
        <taxon>Glossata</taxon>
        <taxon>Ditrysia</taxon>
        <taxon>Tineoidea</taxon>
        <taxon>Psychidae</taxon>
        <taxon>Oiketicinae</taxon>
        <taxon>Eumeta</taxon>
    </lineage>
</organism>
<evidence type="ECO:0000313" key="3">
    <source>
        <dbReference type="Proteomes" id="UP000299102"/>
    </source>
</evidence>
<dbReference type="AlphaFoldDB" id="A0A4C1U011"/>
<keyword evidence="3" id="KW-1185">Reference proteome</keyword>
<evidence type="ECO:0000313" key="2">
    <source>
        <dbReference type="EMBL" id="GBP19629.1"/>
    </source>
</evidence>
<comment type="caution">
    <text evidence="2">The sequence shown here is derived from an EMBL/GenBank/DDBJ whole genome shotgun (WGS) entry which is preliminary data.</text>
</comment>
<dbReference type="EMBL" id="BGZK01000110">
    <property type="protein sequence ID" value="GBP19629.1"/>
    <property type="molecule type" value="Genomic_DNA"/>
</dbReference>
<protein>
    <submittedName>
        <fullName evidence="2">Uncharacterized protein</fullName>
    </submittedName>
</protein>
<feature type="compositionally biased region" description="Basic residues" evidence="1">
    <location>
        <begin position="1"/>
        <end position="13"/>
    </location>
</feature>
<name>A0A4C1U011_EUMVA</name>